<proteinExistence type="predicted"/>
<dbReference type="EMBL" id="DS985245">
    <property type="protein sequence ID" value="EDV25098.1"/>
    <property type="molecule type" value="Genomic_DNA"/>
</dbReference>
<dbReference type="GeneID" id="6754201"/>
<dbReference type="InParanoid" id="B3RW96"/>
<evidence type="ECO:0000313" key="2">
    <source>
        <dbReference type="EMBL" id="EDV25098.1"/>
    </source>
</evidence>
<reference evidence="2 3" key="1">
    <citation type="journal article" date="2008" name="Nature">
        <title>The Trichoplax genome and the nature of placozoans.</title>
        <authorList>
            <person name="Srivastava M."/>
            <person name="Begovic E."/>
            <person name="Chapman J."/>
            <person name="Putnam N.H."/>
            <person name="Hellsten U."/>
            <person name="Kawashima T."/>
            <person name="Kuo A."/>
            <person name="Mitros T."/>
            <person name="Salamov A."/>
            <person name="Carpenter M.L."/>
            <person name="Signorovitch A.Y."/>
            <person name="Moreno M.A."/>
            <person name="Kamm K."/>
            <person name="Grimwood J."/>
            <person name="Schmutz J."/>
            <person name="Shapiro H."/>
            <person name="Grigoriev I.V."/>
            <person name="Buss L.W."/>
            <person name="Schierwater B."/>
            <person name="Dellaporta S.L."/>
            <person name="Rokhsar D.S."/>
        </authorList>
    </citation>
    <scope>NUCLEOTIDE SEQUENCE [LARGE SCALE GENOMIC DNA]</scope>
    <source>
        <strain evidence="2 3">Grell-BS-1999</strain>
    </source>
</reference>
<protein>
    <submittedName>
        <fullName evidence="2">Uncharacterized protein</fullName>
    </submittedName>
</protein>
<dbReference type="Proteomes" id="UP000009022">
    <property type="component" value="Unassembled WGS sequence"/>
</dbReference>
<name>B3RW96_TRIAD</name>
<evidence type="ECO:0000313" key="3">
    <source>
        <dbReference type="Proteomes" id="UP000009022"/>
    </source>
</evidence>
<accession>B3RW96</accession>
<dbReference type="HOGENOM" id="CLU_1398022_0_0_1"/>
<dbReference type="AlphaFoldDB" id="B3RW96"/>
<feature type="region of interest" description="Disordered" evidence="1">
    <location>
        <begin position="68"/>
        <end position="87"/>
    </location>
</feature>
<gene>
    <name evidence="2" type="ORF">TRIADDRAFT_56671</name>
</gene>
<dbReference type="KEGG" id="tad:TRIADDRAFT_56671"/>
<keyword evidence="3" id="KW-1185">Reference proteome</keyword>
<sequence length="195" mass="21955">MTNEEVVDLRKVKQCQLPDDNCLNTQDSVTPVLPEYGISNDSSSYTSNANQCWNSSSRFVHTTKRKIGYGQEQDDSPIEENNEQPPKRKLKSALQDNSTIQACDNNGDVDAFFSTNLDSKYTVANATSESSDECFGDTFSGPEPEIPLVRHPWMTPYNTTQYIFSQHENDPVNDDDDIFGYEYLVSQYAALHGLD</sequence>
<dbReference type="CTD" id="6754201"/>
<organism evidence="2 3">
    <name type="scientific">Trichoplax adhaerens</name>
    <name type="common">Trichoplax reptans</name>
    <dbReference type="NCBI Taxonomy" id="10228"/>
    <lineage>
        <taxon>Eukaryota</taxon>
        <taxon>Metazoa</taxon>
        <taxon>Placozoa</taxon>
        <taxon>Uniplacotomia</taxon>
        <taxon>Trichoplacea</taxon>
        <taxon>Trichoplacidae</taxon>
        <taxon>Trichoplax</taxon>
    </lineage>
</organism>
<feature type="compositionally biased region" description="Acidic residues" evidence="1">
    <location>
        <begin position="72"/>
        <end position="82"/>
    </location>
</feature>
<dbReference type="RefSeq" id="XP_002112988.1">
    <property type="nucleotide sequence ID" value="XM_002112952.1"/>
</dbReference>
<evidence type="ECO:0000256" key="1">
    <source>
        <dbReference type="SAM" id="MobiDB-lite"/>
    </source>
</evidence>